<dbReference type="SUPFAM" id="SSF53448">
    <property type="entry name" value="Nucleotide-diphospho-sugar transferases"/>
    <property type="match status" value="1"/>
</dbReference>
<protein>
    <submittedName>
        <fullName evidence="1">NTP transferase domain-containing protein</fullName>
    </submittedName>
</protein>
<dbReference type="GO" id="GO:0016740">
    <property type="term" value="F:transferase activity"/>
    <property type="evidence" value="ECO:0007669"/>
    <property type="project" value="UniProtKB-KW"/>
</dbReference>
<evidence type="ECO:0000313" key="2">
    <source>
        <dbReference type="Proteomes" id="UP000608662"/>
    </source>
</evidence>
<proteinExistence type="predicted"/>
<sequence>MNPAPPVTSTEVLLQSIMSGQSGRVYTSRNRHCPNEWRSWSICPWRDDKQIDRYVVSASTTMVTASIQARMGSTRLPGKVLLSIRGRRTIDLVRQRCEAASSVDHIVFTIGDESPNEAIIKWCDRNGHRYVVGPEEDLLARHRLSLDQTGDGTLVRVTGDCPFVPPSEIDRLVDRHSGNGETYTSNATDRMPVGTAVDVLDRSVLRELAERGETHPAVPLRESPDEWGSVIDDSAAWAELGAAHTAVDTPADYWALVDAVRAVGLDPREVTEWVAENR</sequence>
<gene>
    <name evidence="1" type="ORF">GOC74_16830</name>
</gene>
<reference evidence="1" key="1">
    <citation type="submission" date="2019-12" db="EMBL/GenBank/DDBJ databases">
        <title>Whole-genome sequence of Halomicrobium mukohataei pws1.</title>
        <authorList>
            <person name="Verma D.K."/>
            <person name="Gopal K."/>
            <person name="Prasad E.S."/>
        </authorList>
    </citation>
    <scope>NUCLEOTIDE SEQUENCE</scope>
    <source>
        <strain evidence="1">Pws1</strain>
    </source>
</reference>
<evidence type="ECO:0000313" key="1">
    <source>
        <dbReference type="EMBL" id="NLV11590.1"/>
    </source>
</evidence>
<dbReference type="InterPro" id="IPR003329">
    <property type="entry name" value="Cytidylyl_trans"/>
</dbReference>
<dbReference type="Proteomes" id="UP000608662">
    <property type="component" value="Unassembled WGS sequence"/>
</dbReference>
<organism evidence="1 2">
    <name type="scientific">Halomicrobium mukohataei</name>
    <dbReference type="NCBI Taxonomy" id="57705"/>
    <lineage>
        <taxon>Archaea</taxon>
        <taxon>Methanobacteriati</taxon>
        <taxon>Methanobacteriota</taxon>
        <taxon>Stenosarchaea group</taxon>
        <taxon>Halobacteria</taxon>
        <taxon>Halobacteriales</taxon>
        <taxon>Haloarculaceae</taxon>
        <taxon>Halomicrobium</taxon>
    </lineage>
</organism>
<dbReference type="GO" id="GO:0005829">
    <property type="term" value="C:cytosol"/>
    <property type="evidence" value="ECO:0007669"/>
    <property type="project" value="TreeGrafter"/>
</dbReference>
<name>A0A847UIY8_9EURY</name>
<dbReference type="AlphaFoldDB" id="A0A847UIY8"/>
<dbReference type="Gene3D" id="3.90.550.10">
    <property type="entry name" value="Spore Coat Polysaccharide Biosynthesis Protein SpsA, Chain A"/>
    <property type="match status" value="1"/>
</dbReference>
<keyword evidence="1" id="KW-0808">Transferase</keyword>
<accession>A0A847UIY8</accession>
<dbReference type="PANTHER" id="PTHR42866">
    <property type="entry name" value="3-DEOXY-MANNO-OCTULOSONATE CYTIDYLYLTRANSFERASE"/>
    <property type="match status" value="1"/>
</dbReference>
<dbReference type="PANTHER" id="PTHR42866:SF1">
    <property type="entry name" value="SPORE COAT POLYSACCHARIDE BIOSYNTHESIS PROTEIN SPSF"/>
    <property type="match status" value="1"/>
</dbReference>
<dbReference type="Pfam" id="PF02348">
    <property type="entry name" value="CTP_transf_3"/>
    <property type="match status" value="1"/>
</dbReference>
<comment type="caution">
    <text evidence="1">The sequence shown here is derived from an EMBL/GenBank/DDBJ whole genome shotgun (WGS) entry which is preliminary data.</text>
</comment>
<dbReference type="InterPro" id="IPR029044">
    <property type="entry name" value="Nucleotide-diphossugar_trans"/>
</dbReference>
<dbReference type="EMBL" id="WOYG01000001">
    <property type="protein sequence ID" value="NLV11590.1"/>
    <property type="molecule type" value="Genomic_DNA"/>
</dbReference>